<gene>
    <name evidence="1" type="ORF">N2K95_03410</name>
</gene>
<sequence>MSDRGGVLLAIDTQGRRHLLVAQEEPGTVVGTVESDNLALVVREHNGIGYVDLVCSDQSLGLVFERLCSDVVSRAEEPQVTPYRALMWALDEWQTLFENVVQLSREEHVGLFGELVVLENLARIDPINALNVWTGPERTLRDFTSSKAFVEVKTTTSQDAARVTISSLDQLDPVAGEPLYLAMVSLRNDPMGDSVGSLMNRLVGMGVPKHALQKKIAQYGFRFIENGKDSKFSVNEVFLWRITDESPGLRRSELGARRLAGIESIKYSLAVEALGDPCDIDESEAAMRLCLS</sequence>
<accession>A0ABY5YSE0</accession>
<proteinExistence type="predicted"/>
<name>A0ABY5YSE0_9MICC</name>
<organism evidence="1 2">
    <name type="scientific">Arthrobacter zhaoxinii</name>
    <dbReference type="NCBI Taxonomy" id="2964616"/>
    <lineage>
        <taxon>Bacteria</taxon>
        <taxon>Bacillati</taxon>
        <taxon>Actinomycetota</taxon>
        <taxon>Actinomycetes</taxon>
        <taxon>Micrococcales</taxon>
        <taxon>Micrococcaceae</taxon>
        <taxon>Arthrobacter</taxon>
    </lineage>
</organism>
<protein>
    <submittedName>
        <fullName evidence="1">PD-(D/E)XK motif protein</fullName>
    </submittedName>
</protein>
<evidence type="ECO:0000313" key="1">
    <source>
        <dbReference type="EMBL" id="UWX97745.1"/>
    </source>
</evidence>
<reference evidence="1" key="1">
    <citation type="submission" date="2022-09" db="EMBL/GenBank/DDBJ databases">
        <title>Novel species in genus Arthrobacter.</title>
        <authorList>
            <person name="Liu Y."/>
        </authorList>
    </citation>
    <scope>NUCLEOTIDE SEQUENCE</scope>
    <source>
        <strain evidence="1">Zg-Y815</strain>
    </source>
</reference>
<dbReference type="InterPro" id="IPR025534">
    <property type="entry name" value="DUF4420"/>
</dbReference>
<dbReference type="Proteomes" id="UP001059859">
    <property type="component" value="Chromosome"/>
</dbReference>
<evidence type="ECO:0000313" key="2">
    <source>
        <dbReference type="Proteomes" id="UP001059859"/>
    </source>
</evidence>
<dbReference type="RefSeq" id="WP_260652922.1">
    <property type="nucleotide sequence ID" value="NZ_CP104275.1"/>
</dbReference>
<keyword evidence="2" id="KW-1185">Reference proteome</keyword>
<dbReference type="EMBL" id="CP104275">
    <property type="protein sequence ID" value="UWX97745.1"/>
    <property type="molecule type" value="Genomic_DNA"/>
</dbReference>
<dbReference type="Pfam" id="PF14390">
    <property type="entry name" value="DUF4420"/>
    <property type="match status" value="1"/>
</dbReference>